<dbReference type="NCBIfam" id="TIGR00350">
    <property type="entry name" value="lytR_cpsA_psr"/>
    <property type="match status" value="1"/>
</dbReference>
<feature type="region of interest" description="Disordered" evidence="2">
    <location>
        <begin position="1"/>
        <end position="33"/>
    </location>
</feature>
<keyword evidence="6" id="KW-1185">Reference proteome</keyword>
<evidence type="ECO:0000256" key="1">
    <source>
        <dbReference type="ARBA" id="ARBA00006068"/>
    </source>
</evidence>
<dbReference type="InterPro" id="IPR004474">
    <property type="entry name" value="LytR_CpsA_psr"/>
</dbReference>
<feature type="domain" description="Cell envelope-related transcriptional attenuator" evidence="4">
    <location>
        <begin position="223"/>
        <end position="413"/>
    </location>
</feature>
<proteinExistence type="inferred from homology"/>
<dbReference type="PANTHER" id="PTHR33392">
    <property type="entry name" value="POLYISOPRENYL-TEICHOIC ACID--PEPTIDOGLYCAN TEICHOIC ACID TRANSFERASE TAGU"/>
    <property type="match status" value="1"/>
</dbReference>
<feature type="transmembrane region" description="Helical" evidence="3">
    <location>
        <begin position="102"/>
        <end position="124"/>
    </location>
</feature>
<dbReference type="Proteomes" id="UP001589613">
    <property type="component" value="Unassembled WGS sequence"/>
</dbReference>
<evidence type="ECO:0000259" key="4">
    <source>
        <dbReference type="Pfam" id="PF03816"/>
    </source>
</evidence>
<dbReference type="EMBL" id="JBHMAX010000010">
    <property type="protein sequence ID" value="MFB9731365.1"/>
    <property type="molecule type" value="Genomic_DNA"/>
</dbReference>
<name>A0ABV5V0R1_9MICO</name>
<gene>
    <name evidence="5" type="ORF">ACFFN0_04850</name>
</gene>
<reference evidence="5 6" key="1">
    <citation type="submission" date="2024-09" db="EMBL/GenBank/DDBJ databases">
        <authorList>
            <person name="Sun Q."/>
            <person name="Mori K."/>
        </authorList>
    </citation>
    <scope>NUCLEOTIDE SEQUENCE [LARGE SCALE GENOMIC DNA]</scope>
    <source>
        <strain evidence="5 6">JCM 12763</strain>
    </source>
</reference>
<accession>A0ABV5V0R1</accession>
<feature type="transmembrane region" description="Helical" evidence="3">
    <location>
        <begin position="136"/>
        <end position="160"/>
    </location>
</feature>
<dbReference type="PANTHER" id="PTHR33392:SF6">
    <property type="entry name" value="POLYISOPRENYL-TEICHOIC ACID--PEPTIDOGLYCAN TEICHOIC ACID TRANSFERASE TAGU"/>
    <property type="match status" value="1"/>
</dbReference>
<keyword evidence="3" id="KW-0472">Membrane</keyword>
<dbReference type="Gene3D" id="3.40.630.190">
    <property type="entry name" value="LCP protein"/>
    <property type="match status" value="1"/>
</dbReference>
<keyword evidence="3" id="KW-0812">Transmembrane</keyword>
<evidence type="ECO:0000313" key="5">
    <source>
        <dbReference type="EMBL" id="MFB9731365.1"/>
    </source>
</evidence>
<feature type="compositionally biased region" description="Low complexity" evidence="2">
    <location>
        <begin position="495"/>
        <end position="516"/>
    </location>
</feature>
<comment type="caution">
    <text evidence="5">The sequence shown here is derived from an EMBL/GenBank/DDBJ whole genome shotgun (WGS) entry which is preliminary data.</text>
</comment>
<feature type="transmembrane region" description="Helical" evidence="3">
    <location>
        <begin position="61"/>
        <end position="81"/>
    </location>
</feature>
<comment type="similarity">
    <text evidence="1">Belongs to the LytR/CpsA/Psr (LCP) family.</text>
</comment>
<sequence>MNESRDAARPEGSGGGRHAAHGTRADRRRRRTPQSLRRALGLTALSAVVPGAGLLPTRRRWLGLLLVGLALLAVVALVWWVSREGLTSTALRTAADGGRLRTIIAILVAGTVVWIGAISLTALMTQPRRSTTGQRVTLAAFTGLLCLVVSAPAVMGVRYIDSHLAAMDKVFTDGTVGGGGGGTADGTGATSSVRPGADPWADLPRVNMLLLGSDAAEAREGTRTDTMIVVSIDTTTGDSVLFSIPRNLQQVPFPRDHPLHEVYPEGYDCGDQCLMNAVWMEAEAHAEENPELYAGDPNVGLTATRRTLETVLGVPIHHTVIVNLQGFEDLIDAMGGVTVTVKEEIPINGRTYTDANGKLQLDPDSPQLEWLEPGTQTLTGFQALGYSRSRVMSDDFDRMRRQRCMVAAVIDQANPMTLLQRYPAIITAVGDNVVTDIPQGDLGAWAELTLLVQDATIKSLPFTAQNTDTADPNYSHIRYRVWEALHPTPEPEPTAAPATPAPEDGATATDGDTSTDGPDEDGGGTPADEEATTSEPPSDELEEIGAVCD</sequence>
<evidence type="ECO:0000256" key="2">
    <source>
        <dbReference type="SAM" id="MobiDB-lite"/>
    </source>
</evidence>
<evidence type="ECO:0000256" key="3">
    <source>
        <dbReference type="SAM" id="Phobius"/>
    </source>
</evidence>
<keyword evidence="3" id="KW-1133">Transmembrane helix</keyword>
<organism evidence="5 6">
    <name type="scientific">Ornithinimicrobium kibberense</name>
    <dbReference type="NCBI Taxonomy" id="282060"/>
    <lineage>
        <taxon>Bacteria</taxon>
        <taxon>Bacillati</taxon>
        <taxon>Actinomycetota</taxon>
        <taxon>Actinomycetes</taxon>
        <taxon>Micrococcales</taxon>
        <taxon>Ornithinimicrobiaceae</taxon>
        <taxon>Ornithinimicrobium</taxon>
    </lineage>
</organism>
<dbReference type="RefSeq" id="WP_141337230.1">
    <property type="nucleotide sequence ID" value="NZ_JBHMAX010000010.1"/>
</dbReference>
<feature type="compositionally biased region" description="Acidic residues" evidence="2">
    <location>
        <begin position="517"/>
        <end position="543"/>
    </location>
</feature>
<protein>
    <submittedName>
        <fullName evidence="5">LCP family protein</fullName>
    </submittedName>
</protein>
<dbReference type="Pfam" id="PF03816">
    <property type="entry name" value="LytR_cpsA_psr"/>
    <property type="match status" value="1"/>
</dbReference>
<feature type="compositionally biased region" description="Basic residues" evidence="2">
    <location>
        <begin position="18"/>
        <end position="32"/>
    </location>
</feature>
<feature type="region of interest" description="Disordered" evidence="2">
    <location>
        <begin position="487"/>
        <end position="549"/>
    </location>
</feature>
<evidence type="ECO:0000313" key="6">
    <source>
        <dbReference type="Proteomes" id="UP001589613"/>
    </source>
</evidence>
<dbReference type="InterPro" id="IPR050922">
    <property type="entry name" value="LytR/CpsA/Psr_CW_biosynth"/>
</dbReference>